<evidence type="ECO:0000313" key="2">
    <source>
        <dbReference type="Proteomes" id="UP001497535"/>
    </source>
</evidence>
<evidence type="ECO:0000313" key="1">
    <source>
        <dbReference type="EMBL" id="CAK5094632.1"/>
    </source>
</evidence>
<reference evidence="1" key="1">
    <citation type="submission" date="2023-11" db="EMBL/GenBank/DDBJ databases">
        <authorList>
            <person name="Poullet M."/>
        </authorList>
    </citation>
    <scope>NUCLEOTIDE SEQUENCE</scope>
    <source>
        <strain evidence="1">E1834</strain>
    </source>
</reference>
<sequence>MEGSNSSTEKSSSKTLNALIDQLNKLKHFRIHTGNINTFVDLKLKRFTNSAEELKETFKLVLNNLPSNISVGFVFFYFFRNHLARLFMNTTKFE</sequence>
<dbReference type="EMBL" id="CAVMJV010000097">
    <property type="protein sequence ID" value="CAK5094632.1"/>
    <property type="molecule type" value="Genomic_DNA"/>
</dbReference>
<proteinExistence type="predicted"/>
<accession>A0ACB1ARU5</accession>
<organism evidence="1 2">
    <name type="scientific">Meloidogyne enterolobii</name>
    <name type="common">Root-knot nematode worm</name>
    <name type="synonym">Meloidogyne mayaguensis</name>
    <dbReference type="NCBI Taxonomy" id="390850"/>
    <lineage>
        <taxon>Eukaryota</taxon>
        <taxon>Metazoa</taxon>
        <taxon>Ecdysozoa</taxon>
        <taxon>Nematoda</taxon>
        <taxon>Chromadorea</taxon>
        <taxon>Rhabditida</taxon>
        <taxon>Tylenchina</taxon>
        <taxon>Tylenchomorpha</taxon>
        <taxon>Tylenchoidea</taxon>
        <taxon>Meloidogynidae</taxon>
        <taxon>Meloidogyninae</taxon>
        <taxon>Meloidogyne</taxon>
    </lineage>
</organism>
<dbReference type="Proteomes" id="UP001497535">
    <property type="component" value="Unassembled WGS sequence"/>
</dbReference>
<keyword evidence="2" id="KW-1185">Reference proteome</keyword>
<gene>
    <name evidence="1" type="ORF">MENTE1834_LOCUS40722</name>
</gene>
<name>A0ACB1ARU5_MELEN</name>
<comment type="caution">
    <text evidence="1">The sequence shown here is derived from an EMBL/GenBank/DDBJ whole genome shotgun (WGS) entry which is preliminary data.</text>
</comment>
<protein>
    <submittedName>
        <fullName evidence="1">Uncharacterized protein</fullName>
    </submittedName>
</protein>